<name>A0ABT4IJR6_9EURY</name>
<organism evidence="2 3">
    <name type="scientific">Methanocorpusculum petauri</name>
    <dbReference type="NCBI Taxonomy" id="3002863"/>
    <lineage>
        <taxon>Archaea</taxon>
        <taxon>Methanobacteriati</taxon>
        <taxon>Methanobacteriota</taxon>
        <taxon>Stenosarchaea group</taxon>
        <taxon>Methanomicrobia</taxon>
        <taxon>Methanomicrobiales</taxon>
        <taxon>Methanocorpusculaceae</taxon>
        <taxon>Methanocorpusculum</taxon>
    </lineage>
</organism>
<reference evidence="2" key="1">
    <citation type="submission" date="2022-12" db="EMBL/GenBank/DDBJ databases">
        <title>Isolation and characterisation of novel Methanocorpusculum spp. from native Australian herbivores indicates the genus is ancestrally host-associated.</title>
        <authorList>
            <person name="Volmer J.G."/>
            <person name="Soo R.M."/>
            <person name="Evans P.N."/>
            <person name="Hoedt E.C."/>
            <person name="Astorga Alsina A.L."/>
            <person name="Woodcroft B.J."/>
            <person name="Tyson G.W."/>
            <person name="Hugenholtz P."/>
            <person name="Morrison M."/>
        </authorList>
    </citation>
    <scope>NUCLEOTIDE SEQUENCE</scope>
    <source>
        <strain evidence="2">MG</strain>
    </source>
</reference>
<evidence type="ECO:0008006" key="4">
    <source>
        <dbReference type="Google" id="ProtNLM"/>
    </source>
</evidence>
<dbReference type="EMBL" id="JAPTGB010000021">
    <property type="protein sequence ID" value="MCZ0861333.1"/>
    <property type="molecule type" value="Genomic_DNA"/>
</dbReference>
<evidence type="ECO:0000313" key="3">
    <source>
        <dbReference type="Proteomes" id="UP001141422"/>
    </source>
</evidence>
<dbReference type="RefSeq" id="WP_268925523.1">
    <property type="nucleotide sequence ID" value="NZ_JAPTGB010000021.1"/>
</dbReference>
<sequence>MKKYRIISLLLLVAAVALIPAAGASDLSLSGTSSVIAGNDFALSISGGDLLGTVTLSLTSGDRPDLKLLAGQPDVSGSASSATVKLDSSGRARVQYTTTSGGDPSTLRFKVSDGSSSDTTSVSVTRGSVSATAVSTPRPTQSSGGYAIGSTVELSGAAPGTNKVYLFVTGPNLPSAGAKLSNPSVAAVTDDPDTFVSRSVSNGRWSYKWQTSGRLDAGTYTIFAVDRPANRYSLSDASYSTYTVTLGRPSMTAGISGGTSGTALPTEVSTTVPTTEEPTATPTPEPTPEPSLWDQIAAWFSGLFRVSAAEPIGYVPENGMITLSGTTIFSTEKELAVSIEPYFTAAPKGSVQEFSGWADVVPVVAGDDGVNLWSVTAPVPAGEYLVTLEPIGGGAAMSWGIQVTA</sequence>
<feature type="region of interest" description="Disordered" evidence="1">
    <location>
        <begin position="95"/>
        <end position="144"/>
    </location>
</feature>
<accession>A0ABT4IJR6</accession>
<protein>
    <recommendedName>
        <fullName evidence="4">Bacterial Ig-like domain-containing protein</fullName>
    </recommendedName>
</protein>
<comment type="caution">
    <text evidence="2">The sequence shown here is derived from an EMBL/GenBank/DDBJ whole genome shotgun (WGS) entry which is preliminary data.</text>
</comment>
<gene>
    <name evidence="2" type="ORF">O0S10_08890</name>
</gene>
<feature type="compositionally biased region" description="Low complexity" evidence="1">
    <location>
        <begin position="112"/>
        <end position="136"/>
    </location>
</feature>
<feature type="region of interest" description="Disordered" evidence="1">
    <location>
        <begin position="255"/>
        <end position="289"/>
    </location>
</feature>
<evidence type="ECO:0000256" key="1">
    <source>
        <dbReference type="SAM" id="MobiDB-lite"/>
    </source>
</evidence>
<dbReference type="Proteomes" id="UP001141422">
    <property type="component" value="Unassembled WGS sequence"/>
</dbReference>
<proteinExistence type="predicted"/>
<evidence type="ECO:0000313" key="2">
    <source>
        <dbReference type="EMBL" id="MCZ0861333.1"/>
    </source>
</evidence>
<keyword evidence="3" id="KW-1185">Reference proteome</keyword>
<feature type="compositionally biased region" description="Low complexity" evidence="1">
    <location>
        <begin position="261"/>
        <end position="280"/>
    </location>
</feature>